<dbReference type="EMBL" id="CABL01000005">
    <property type="protein sequence ID" value="CBH75076.1"/>
    <property type="molecule type" value="Genomic_DNA"/>
</dbReference>
<evidence type="ECO:0008006" key="2">
    <source>
        <dbReference type="Google" id="ProtNLM"/>
    </source>
</evidence>
<name>E6PF40_9ZZZZ</name>
<organism evidence="1">
    <name type="scientific">mine drainage metagenome</name>
    <dbReference type="NCBI Taxonomy" id="410659"/>
    <lineage>
        <taxon>unclassified sequences</taxon>
        <taxon>metagenomes</taxon>
        <taxon>ecological metagenomes</taxon>
    </lineage>
</organism>
<proteinExistence type="predicted"/>
<dbReference type="InterPro" id="IPR036388">
    <property type="entry name" value="WH-like_DNA-bd_sf"/>
</dbReference>
<comment type="caution">
    <text evidence="1">The sequence shown here is derived from an EMBL/GenBank/DDBJ whole genome shotgun (WGS) entry which is preliminary data.</text>
</comment>
<dbReference type="Gene3D" id="1.10.10.10">
    <property type="entry name" value="Winged helix-like DNA-binding domain superfamily/Winged helix DNA-binding domain"/>
    <property type="match status" value="1"/>
</dbReference>
<reference evidence="1" key="1">
    <citation type="submission" date="2009-10" db="EMBL/GenBank/DDBJ databases">
        <title>Diversity of trophic interactions inside an arsenic-rich microbial ecosystem.</title>
        <authorList>
            <person name="Bertin P.N."/>
            <person name="Heinrich-Salmeron A."/>
            <person name="Pelletier E."/>
            <person name="Goulhen-Chollet F."/>
            <person name="Arsene-Ploetze F."/>
            <person name="Gallien S."/>
            <person name="Calteau A."/>
            <person name="Vallenet D."/>
            <person name="Casiot C."/>
            <person name="Chane-Woon-Ming B."/>
            <person name="Giloteaux L."/>
            <person name="Barakat M."/>
            <person name="Bonnefoy V."/>
            <person name="Bruneel O."/>
            <person name="Chandler M."/>
            <person name="Cleiss J."/>
            <person name="Duran R."/>
            <person name="Elbaz-Poulichet F."/>
            <person name="Fonknechten N."/>
            <person name="Lauga B."/>
            <person name="Mornico D."/>
            <person name="Ortet P."/>
            <person name="Schaeffer C."/>
            <person name="Siguier P."/>
            <person name="Alexander Thil Smith A."/>
            <person name="Van Dorsselaer A."/>
            <person name="Weissenbach J."/>
            <person name="Medigue C."/>
            <person name="Le Paslier D."/>
        </authorList>
    </citation>
    <scope>NUCLEOTIDE SEQUENCE</scope>
</reference>
<evidence type="ECO:0000313" key="1">
    <source>
        <dbReference type="EMBL" id="CBH75076.1"/>
    </source>
</evidence>
<dbReference type="AlphaFoldDB" id="E6PF40"/>
<protein>
    <recommendedName>
        <fullName evidence="2">DUF433 domain-containing protein</fullName>
    </recommendedName>
</protein>
<accession>E6PF40</accession>
<gene>
    <name evidence="1" type="ORF">CARN1_0251</name>
</gene>
<sequence>MQIDLRSEDELTLERARRALGTEGDSETGRALLALFARISAAIDQGSVVSFLPGDDPRAVDAVPEITSAIRPESRYRFLVHVPHQWRKQLSIKGHRITAGQLVASMEANDWTIDEAASQFELDPLAVAEALDYVARNRSLVDAEAAEDWRRAEPRITHRAPAHR</sequence>